<dbReference type="Proteomes" id="UP000673691">
    <property type="component" value="Unassembled WGS sequence"/>
</dbReference>
<keyword evidence="2" id="KW-0472">Membrane</keyword>
<sequence length="399" mass="42631">MTNARKLELTMTGIFSLYQAIVHAGCTFLLVIVTLGFKVYCDIGFGKLSEVIPLSSFEKSDKRPPPIVTDTGDANNNDESDNSSNADNEPASPNHGHKPESAAPISTGSLQRLWPRSSVESTNTCDAGRSGLPAGISTDTLDLDGTGVGSNWVAMWDKQEMHERIRNQTYRPTALVKRLPKRLWLPRDPTSMWKLEVALLKATVKIKSAPAVSFRDDHRDSPAEPAHPAAFSPDVGEFPEPWSGNSATGSKLLPDTVLVELGRDSVPSRGSTSEKLTARSGARRSHVSPSLSIASVVPAPFELGGPSGDREDDDDEDDEDPDDVGGGAGAEYGGNPVAREPSDRSPLVTSTPEIRSPSNERLLRSAPRSRPGGGGDGEGDHDKVAAAPVRRSGEVERLV</sequence>
<feature type="transmembrane region" description="Helical" evidence="2">
    <location>
        <begin position="20"/>
        <end position="40"/>
    </location>
</feature>
<feature type="compositionally biased region" description="Polar residues" evidence="1">
    <location>
        <begin position="347"/>
        <end position="359"/>
    </location>
</feature>
<reference evidence="3 4" key="1">
    <citation type="journal article" name="Sci. Rep.">
        <title>Genome-scale phylogenetic analyses confirm Olpidium as the closest living zoosporic fungus to the non-flagellated, terrestrial fungi.</title>
        <authorList>
            <person name="Chang Y."/>
            <person name="Rochon D."/>
            <person name="Sekimoto S."/>
            <person name="Wang Y."/>
            <person name="Chovatia M."/>
            <person name="Sandor L."/>
            <person name="Salamov A."/>
            <person name="Grigoriev I.V."/>
            <person name="Stajich J.E."/>
            <person name="Spatafora J.W."/>
        </authorList>
    </citation>
    <scope>NUCLEOTIDE SEQUENCE [LARGE SCALE GENOMIC DNA]</scope>
    <source>
        <strain evidence="3">S191</strain>
    </source>
</reference>
<name>A0A8H8DJ29_9FUNG</name>
<organism evidence="3 4">
    <name type="scientific">Olpidium bornovanus</name>
    <dbReference type="NCBI Taxonomy" id="278681"/>
    <lineage>
        <taxon>Eukaryota</taxon>
        <taxon>Fungi</taxon>
        <taxon>Fungi incertae sedis</taxon>
        <taxon>Olpidiomycota</taxon>
        <taxon>Olpidiomycotina</taxon>
        <taxon>Olpidiomycetes</taxon>
        <taxon>Olpidiales</taxon>
        <taxon>Olpidiaceae</taxon>
        <taxon>Olpidium</taxon>
    </lineage>
</organism>
<evidence type="ECO:0000313" key="3">
    <source>
        <dbReference type="EMBL" id="KAG5459652.1"/>
    </source>
</evidence>
<dbReference type="AlphaFoldDB" id="A0A8H8DJ29"/>
<proteinExistence type="predicted"/>
<evidence type="ECO:0000256" key="1">
    <source>
        <dbReference type="SAM" id="MobiDB-lite"/>
    </source>
</evidence>
<feature type="region of interest" description="Disordered" evidence="1">
    <location>
        <begin position="56"/>
        <end position="106"/>
    </location>
</feature>
<comment type="caution">
    <text evidence="3">The sequence shown here is derived from an EMBL/GenBank/DDBJ whole genome shotgun (WGS) entry which is preliminary data.</text>
</comment>
<dbReference type="EMBL" id="JAEFCI010006489">
    <property type="protein sequence ID" value="KAG5459652.1"/>
    <property type="molecule type" value="Genomic_DNA"/>
</dbReference>
<feature type="compositionally biased region" description="Acidic residues" evidence="1">
    <location>
        <begin position="310"/>
        <end position="323"/>
    </location>
</feature>
<feature type="region of interest" description="Disordered" evidence="1">
    <location>
        <begin position="214"/>
        <end position="250"/>
    </location>
</feature>
<feature type="region of interest" description="Disordered" evidence="1">
    <location>
        <begin position="263"/>
        <end position="399"/>
    </location>
</feature>
<feature type="compositionally biased region" description="Low complexity" evidence="1">
    <location>
        <begin position="82"/>
        <end position="94"/>
    </location>
</feature>
<evidence type="ECO:0000313" key="4">
    <source>
        <dbReference type="Proteomes" id="UP000673691"/>
    </source>
</evidence>
<gene>
    <name evidence="3" type="ORF">BJ554DRAFT_8399</name>
</gene>
<protein>
    <submittedName>
        <fullName evidence="3">Uncharacterized protein</fullName>
    </submittedName>
</protein>
<accession>A0A8H8DJ29</accession>
<keyword evidence="2" id="KW-1133">Transmembrane helix</keyword>
<keyword evidence="4" id="KW-1185">Reference proteome</keyword>
<keyword evidence="2" id="KW-0812">Transmembrane</keyword>
<evidence type="ECO:0000256" key="2">
    <source>
        <dbReference type="SAM" id="Phobius"/>
    </source>
</evidence>
<feature type="region of interest" description="Disordered" evidence="1">
    <location>
        <begin position="120"/>
        <end position="142"/>
    </location>
</feature>